<dbReference type="OrthoDB" id="6500128at2759"/>
<dbReference type="CDD" id="cd18603">
    <property type="entry name" value="ABC_6TM_MRP1_2_3_6_D2_like"/>
    <property type="match status" value="1"/>
</dbReference>
<gene>
    <name evidence="14" type="ORF">OESDEN_01168</name>
</gene>
<sequence>MPPKFLFFASVHWNLATRWQRDPHLVVLCCGSASLDTTLELSPTKNGDATLPAHADDDRAIVDQKTEEKMALLGEQKKHAQKSKLVEKEGLETGKVKWPVYLTYIRAIGYGIAILFIAVYIFSSVLGVASNLWLAKWSDDAEMIQQTSNGSSYETNTRLAIYASLGVGQALFVCAASVIMALGMVGASRLLHEGILTNILHSPMQFFDTTPIGRILNRFGKDVEALDTTLPGSIRSMIMTVFNVVATLVVIVIATPVIALPFALLAALYIVVLDVEMLDSRLPSAVMTFVGAIIQALMILTVPVYATPPIVFLLTPTFVFYIFILDVDCLDNAIPRSLMAFVRTLIASVEIVVVIVCATPPSTAVLVPLFAIYFMFLRFYVSTSRQLKRLESASRSPIYSHFQESIQGAASIRAYKLVDDFVKESERRVDENLGTYYPSIVANRWLAVRLELVGNLIVMFAALFAVLFRDSPGLSAGLVGLSVSYALNITQTLNWAVRMTSELETNIVAVERIKEYTDTPTEGAKSKQKPPRSWPQEGKILLNDVCLRYRPGLDLVLKHVTASIAPREKVGIVGRTGAGR</sequence>
<feature type="transmembrane region" description="Helical" evidence="12">
    <location>
        <begin position="241"/>
        <end position="272"/>
    </location>
</feature>
<organism evidence="14 15">
    <name type="scientific">Oesophagostomum dentatum</name>
    <name type="common">Nodular worm</name>
    <dbReference type="NCBI Taxonomy" id="61180"/>
    <lineage>
        <taxon>Eukaryota</taxon>
        <taxon>Metazoa</taxon>
        <taxon>Ecdysozoa</taxon>
        <taxon>Nematoda</taxon>
        <taxon>Chromadorea</taxon>
        <taxon>Rhabditida</taxon>
        <taxon>Rhabditina</taxon>
        <taxon>Rhabditomorpha</taxon>
        <taxon>Strongyloidea</taxon>
        <taxon>Strongylidae</taxon>
        <taxon>Oesophagostomum</taxon>
    </lineage>
</organism>
<dbReference type="PANTHER" id="PTHR24223:SF443">
    <property type="entry name" value="MULTIDRUG-RESISTANCE LIKE PROTEIN 1, ISOFORM I"/>
    <property type="match status" value="1"/>
</dbReference>
<dbReference type="SUPFAM" id="SSF90123">
    <property type="entry name" value="ABC transporter transmembrane region"/>
    <property type="match status" value="2"/>
</dbReference>
<comment type="catalytic activity">
    <reaction evidence="11">
        <text>leukotriene C4(in) + ATP + H2O = leukotriene C4(out) + ADP + phosphate + H(+)</text>
        <dbReference type="Rhea" id="RHEA:38963"/>
        <dbReference type="ChEBI" id="CHEBI:15377"/>
        <dbReference type="ChEBI" id="CHEBI:15378"/>
        <dbReference type="ChEBI" id="CHEBI:30616"/>
        <dbReference type="ChEBI" id="CHEBI:43474"/>
        <dbReference type="ChEBI" id="CHEBI:57973"/>
        <dbReference type="ChEBI" id="CHEBI:456216"/>
    </reaction>
    <physiologicalReaction direction="left-to-right" evidence="11">
        <dbReference type="Rhea" id="RHEA:38964"/>
    </physiologicalReaction>
</comment>
<dbReference type="EMBL" id="KN549268">
    <property type="protein sequence ID" value="KHJ98857.1"/>
    <property type="molecule type" value="Genomic_DNA"/>
</dbReference>
<dbReference type="SUPFAM" id="SSF52540">
    <property type="entry name" value="P-loop containing nucleoside triphosphate hydrolases"/>
    <property type="match status" value="1"/>
</dbReference>
<dbReference type="InterPro" id="IPR027417">
    <property type="entry name" value="P-loop_NTPase"/>
</dbReference>
<protein>
    <recommendedName>
        <fullName evidence="10">ABC-type glutathione-S-conjugate transporter</fullName>
        <ecNumber evidence="10">7.6.2.3</ecNumber>
    </recommendedName>
</protein>
<keyword evidence="8 12" id="KW-1133">Transmembrane helix</keyword>
<evidence type="ECO:0000256" key="7">
    <source>
        <dbReference type="ARBA" id="ARBA00022840"/>
    </source>
</evidence>
<keyword evidence="6" id="KW-0547">Nucleotide-binding</keyword>
<feature type="transmembrane region" description="Helical" evidence="12">
    <location>
        <begin position="292"/>
        <end position="325"/>
    </location>
</feature>
<dbReference type="GO" id="GO:0015431">
    <property type="term" value="F:ABC-type glutathione S-conjugate transporter activity"/>
    <property type="evidence" value="ECO:0007669"/>
    <property type="project" value="UniProtKB-EC"/>
</dbReference>
<evidence type="ECO:0000259" key="13">
    <source>
        <dbReference type="PROSITE" id="PS50929"/>
    </source>
</evidence>
<dbReference type="InterPro" id="IPR036640">
    <property type="entry name" value="ABC1_TM_sf"/>
</dbReference>
<evidence type="ECO:0000256" key="9">
    <source>
        <dbReference type="ARBA" id="ARBA00023136"/>
    </source>
</evidence>
<dbReference type="Proteomes" id="UP000053660">
    <property type="component" value="Unassembled WGS sequence"/>
</dbReference>
<proteinExistence type="inferred from homology"/>
<comment type="subcellular location">
    <subcellularLocation>
        <location evidence="1">Endomembrane system</location>
        <topology evidence="1">Multi-pass membrane protein</topology>
    </subcellularLocation>
</comment>
<name>A0A0B1TSN8_OESDE</name>
<reference evidence="14 15" key="1">
    <citation type="submission" date="2014-03" db="EMBL/GenBank/DDBJ databases">
        <title>Draft genome of the hookworm Oesophagostomum dentatum.</title>
        <authorList>
            <person name="Mitreva M."/>
        </authorList>
    </citation>
    <scope>NUCLEOTIDE SEQUENCE [LARGE SCALE GENOMIC DNA]</scope>
    <source>
        <strain evidence="14 15">OD-Hann</strain>
    </source>
</reference>
<dbReference type="GO" id="GO:0012505">
    <property type="term" value="C:endomembrane system"/>
    <property type="evidence" value="ECO:0007669"/>
    <property type="project" value="UniProtKB-SubCell"/>
</dbReference>
<evidence type="ECO:0000256" key="12">
    <source>
        <dbReference type="SAM" id="Phobius"/>
    </source>
</evidence>
<evidence type="ECO:0000313" key="15">
    <source>
        <dbReference type="Proteomes" id="UP000053660"/>
    </source>
</evidence>
<feature type="transmembrane region" description="Helical" evidence="12">
    <location>
        <begin position="474"/>
        <end position="497"/>
    </location>
</feature>
<feature type="transmembrane region" description="Helical" evidence="12">
    <location>
        <begin position="446"/>
        <end position="468"/>
    </location>
</feature>
<dbReference type="Gene3D" id="1.20.1560.10">
    <property type="entry name" value="ABC transporter type 1, transmembrane domain"/>
    <property type="match status" value="2"/>
</dbReference>
<evidence type="ECO:0000256" key="8">
    <source>
        <dbReference type="ARBA" id="ARBA00022989"/>
    </source>
</evidence>
<evidence type="ECO:0000256" key="6">
    <source>
        <dbReference type="ARBA" id="ARBA00022741"/>
    </source>
</evidence>
<dbReference type="GO" id="GO:0005524">
    <property type="term" value="F:ATP binding"/>
    <property type="evidence" value="ECO:0007669"/>
    <property type="project" value="UniProtKB-KW"/>
</dbReference>
<keyword evidence="7" id="KW-0067">ATP-binding</keyword>
<evidence type="ECO:0000256" key="1">
    <source>
        <dbReference type="ARBA" id="ARBA00004127"/>
    </source>
</evidence>
<evidence type="ECO:0000256" key="3">
    <source>
        <dbReference type="ARBA" id="ARBA00022448"/>
    </source>
</evidence>
<evidence type="ECO:0000256" key="5">
    <source>
        <dbReference type="ARBA" id="ARBA00022737"/>
    </source>
</evidence>
<dbReference type="PROSITE" id="PS50929">
    <property type="entry name" value="ABC_TM1F"/>
    <property type="match status" value="1"/>
</dbReference>
<feature type="transmembrane region" description="Helical" evidence="12">
    <location>
        <begin position="337"/>
        <end position="356"/>
    </location>
</feature>
<evidence type="ECO:0000313" key="14">
    <source>
        <dbReference type="EMBL" id="KHJ98857.1"/>
    </source>
</evidence>
<keyword evidence="9 12" id="KW-0472">Membrane</keyword>
<dbReference type="InterPro" id="IPR050173">
    <property type="entry name" value="ABC_transporter_C-like"/>
</dbReference>
<dbReference type="Gene3D" id="3.40.50.300">
    <property type="entry name" value="P-loop containing nucleotide triphosphate hydrolases"/>
    <property type="match status" value="1"/>
</dbReference>
<dbReference type="EC" id="7.6.2.3" evidence="10"/>
<feature type="transmembrane region" description="Helical" evidence="12">
    <location>
        <begin position="107"/>
        <end position="129"/>
    </location>
</feature>
<dbReference type="FunFam" id="1.20.1560.10:FF:000001">
    <property type="entry name" value="ATP-binding cassette subfamily C member 1"/>
    <property type="match status" value="1"/>
</dbReference>
<dbReference type="InterPro" id="IPR011527">
    <property type="entry name" value="ABC1_TM_dom"/>
</dbReference>
<dbReference type="GO" id="GO:0016020">
    <property type="term" value="C:membrane"/>
    <property type="evidence" value="ECO:0007669"/>
    <property type="project" value="InterPro"/>
</dbReference>
<feature type="transmembrane region" description="Helical" evidence="12">
    <location>
        <begin position="362"/>
        <end position="381"/>
    </location>
</feature>
<keyword evidence="3" id="KW-0813">Transport</keyword>
<keyword evidence="5" id="KW-0677">Repeat</keyword>
<dbReference type="Pfam" id="PF00664">
    <property type="entry name" value="ABC_membrane"/>
    <property type="match status" value="2"/>
</dbReference>
<evidence type="ECO:0000256" key="4">
    <source>
        <dbReference type="ARBA" id="ARBA00022692"/>
    </source>
</evidence>
<feature type="transmembrane region" description="Helical" evidence="12">
    <location>
        <begin position="159"/>
        <end position="182"/>
    </location>
</feature>
<evidence type="ECO:0000256" key="11">
    <source>
        <dbReference type="ARBA" id="ARBA00047523"/>
    </source>
</evidence>
<dbReference type="PANTHER" id="PTHR24223">
    <property type="entry name" value="ATP-BINDING CASSETTE SUB-FAMILY C"/>
    <property type="match status" value="1"/>
</dbReference>
<keyword evidence="15" id="KW-1185">Reference proteome</keyword>
<dbReference type="AlphaFoldDB" id="A0A0B1TSN8"/>
<evidence type="ECO:0000256" key="2">
    <source>
        <dbReference type="ARBA" id="ARBA00009726"/>
    </source>
</evidence>
<evidence type="ECO:0000256" key="10">
    <source>
        <dbReference type="ARBA" id="ARBA00024220"/>
    </source>
</evidence>
<accession>A0A0B1TSN8</accession>
<keyword evidence="4 12" id="KW-0812">Transmembrane</keyword>
<comment type="similarity">
    <text evidence="2">Belongs to the ABC transporter superfamily. ABCC family. Conjugate transporter (TC 3.A.1.208) subfamily.</text>
</comment>
<feature type="domain" description="ABC transmembrane type-1" evidence="13">
    <location>
        <begin position="114"/>
        <end position="505"/>
    </location>
</feature>